<comment type="caution">
    <text evidence="1">The sequence shown here is derived from an EMBL/GenBank/DDBJ whole genome shotgun (WGS) entry which is preliminary data.</text>
</comment>
<dbReference type="PATRIC" id="fig|423471.3.peg.3224"/>
<dbReference type="EMBL" id="AESD01000512">
    <property type="protein sequence ID" value="EHJ11836.1"/>
    <property type="molecule type" value="Genomic_DNA"/>
</dbReference>
<accession>G5J7J8</accession>
<name>G5J7J8_CROWT</name>
<organism evidence="1 2">
    <name type="scientific">Crocosphaera watsonii WH 0003</name>
    <dbReference type="NCBI Taxonomy" id="423471"/>
    <lineage>
        <taxon>Bacteria</taxon>
        <taxon>Bacillati</taxon>
        <taxon>Cyanobacteriota</taxon>
        <taxon>Cyanophyceae</taxon>
        <taxon>Oscillatoriophycideae</taxon>
        <taxon>Chroococcales</taxon>
        <taxon>Aphanothecaceae</taxon>
        <taxon>Crocosphaera</taxon>
    </lineage>
</organism>
<dbReference type="AlphaFoldDB" id="G5J7J8"/>
<gene>
    <name evidence="1" type="ORF">CWATWH0003_3436</name>
</gene>
<evidence type="ECO:0000313" key="2">
    <source>
        <dbReference type="Proteomes" id="UP000003477"/>
    </source>
</evidence>
<reference evidence="1 2" key="1">
    <citation type="journal article" date="2011" name="Front. Microbiol.">
        <title>Two Strains of Crocosphaera watsonii with Highly Conserved Genomes are Distinguished by Strain-Specific Features.</title>
        <authorList>
            <person name="Bench S.R."/>
            <person name="Ilikchyan I.N."/>
            <person name="Tripp H.J."/>
            <person name="Zehr J.P."/>
        </authorList>
    </citation>
    <scope>NUCLEOTIDE SEQUENCE [LARGE SCALE GENOMIC DNA]</scope>
    <source>
        <strain evidence="1 2">WH 0003</strain>
    </source>
</reference>
<protein>
    <submittedName>
        <fullName evidence="1">Uncharacterized protein</fullName>
    </submittedName>
</protein>
<proteinExistence type="predicted"/>
<evidence type="ECO:0000313" key="1">
    <source>
        <dbReference type="EMBL" id="EHJ11836.1"/>
    </source>
</evidence>
<dbReference type="Proteomes" id="UP000003477">
    <property type="component" value="Unassembled WGS sequence"/>
</dbReference>
<sequence>MKTSPPVYELVTHGLKRGETGIIFEPNKETPLVNWLWLANSEPS</sequence>